<feature type="domain" description="CBS" evidence="10">
    <location>
        <begin position="278"/>
        <end position="335"/>
    </location>
</feature>
<protein>
    <submittedName>
        <fullName evidence="12">HlyC/CorC family transporter</fullName>
    </submittedName>
</protein>
<dbReference type="CDD" id="cd04590">
    <property type="entry name" value="CBS_pair_CorC_HlyC_assoc"/>
    <property type="match status" value="1"/>
</dbReference>
<evidence type="ECO:0000256" key="6">
    <source>
        <dbReference type="ARBA" id="ARBA00023136"/>
    </source>
</evidence>
<comment type="subcellular location">
    <subcellularLocation>
        <location evidence="1">Membrane</location>
        <topology evidence="1">Multi-pass membrane protein</topology>
    </subcellularLocation>
</comment>
<dbReference type="InterPro" id="IPR000644">
    <property type="entry name" value="CBS_dom"/>
</dbReference>
<keyword evidence="4 8" id="KW-1133">Transmembrane helix</keyword>
<feature type="transmembrane region" description="Helical" evidence="9">
    <location>
        <begin position="58"/>
        <end position="78"/>
    </location>
</feature>
<evidence type="ECO:0000256" key="2">
    <source>
        <dbReference type="ARBA" id="ARBA00022692"/>
    </source>
</evidence>
<dbReference type="InterPro" id="IPR044751">
    <property type="entry name" value="Ion_transp-like_CBS"/>
</dbReference>
<keyword evidence="13" id="KW-1185">Reference proteome</keyword>
<keyword evidence="6 8" id="KW-0472">Membrane</keyword>
<evidence type="ECO:0000313" key="12">
    <source>
        <dbReference type="EMBL" id="PUZ28182.1"/>
    </source>
</evidence>
<dbReference type="PROSITE" id="PS51371">
    <property type="entry name" value="CBS"/>
    <property type="match status" value="1"/>
</dbReference>
<dbReference type="InterPro" id="IPR036318">
    <property type="entry name" value="FAD-bd_PCMH-like_sf"/>
</dbReference>
<reference evidence="12 13" key="1">
    <citation type="submission" date="2018-04" db="EMBL/GenBank/DDBJ databases">
        <title>Chitinophaga fuyangensis sp. nov., isolated from soil in a chemical factory.</title>
        <authorList>
            <person name="Chen K."/>
        </authorList>
    </citation>
    <scope>NUCLEOTIDE SEQUENCE [LARGE SCALE GENOMIC DNA]</scope>
    <source>
        <strain evidence="12 13">LY-1</strain>
    </source>
</reference>
<evidence type="ECO:0000256" key="9">
    <source>
        <dbReference type="SAM" id="Phobius"/>
    </source>
</evidence>
<keyword evidence="3" id="KW-0677">Repeat</keyword>
<feature type="transmembrane region" description="Helical" evidence="9">
    <location>
        <begin position="132"/>
        <end position="155"/>
    </location>
</feature>
<dbReference type="GO" id="GO:0005886">
    <property type="term" value="C:plasma membrane"/>
    <property type="evidence" value="ECO:0007669"/>
    <property type="project" value="TreeGrafter"/>
</dbReference>
<evidence type="ECO:0000259" key="11">
    <source>
        <dbReference type="PROSITE" id="PS51846"/>
    </source>
</evidence>
<dbReference type="RefSeq" id="WP_108684823.1">
    <property type="nucleotide sequence ID" value="NZ_QCYK01000001.1"/>
</dbReference>
<dbReference type="Pfam" id="PF03471">
    <property type="entry name" value="CorC_HlyC"/>
    <property type="match status" value="1"/>
</dbReference>
<evidence type="ECO:0000259" key="10">
    <source>
        <dbReference type="PROSITE" id="PS51371"/>
    </source>
</evidence>
<dbReference type="SMART" id="SM01091">
    <property type="entry name" value="CorC_HlyC"/>
    <property type="match status" value="1"/>
</dbReference>
<dbReference type="EMBL" id="QCYK01000001">
    <property type="protein sequence ID" value="PUZ28182.1"/>
    <property type="molecule type" value="Genomic_DNA"/>
</dbReference>
<dbReference type="SUPFAM" id="SSF56176">
    <property type="entry name" value="FAD-binding/transporter-associated domain-like"/>
    <property type="match status" value="1"/>
</dbReference>
<dbReference type="Gene3D" id="3.10.580.10">
    <property type="entry name" value="CBS-domain"/>
    <property type="match status" value="1"/>
</dbReference>
<gene>
    <name evidence="12" type="ORF">DCC81_01485</name>
</gene>
<name>A0A2T7BKJ4_9BACT</name>
<dbReference type="PROSITE" id="PS51846">
    <property type="entry name" value="CNNM"/>
    <property type="match status" value="1"/>
</dbReference>
<dbReference type="PANTHER" id="PTHR22777">
    <property type="entry name" value="HEMOLYSIN-RELATED"/>
    <property type="match status" value="1"/>
</dbReference>
<sequence>MDTYTLVILIALLLAAGFFSGIETAFANINKLSLELKKKQGRATGKILAGFNEHPSRFLATSLLGFTIIVVIYSILVADSLLPYLKSVTGSYNDVRYDPVFLCLGIVLSAALMCLVGFFLPRVIFRSWPDGLLGFFALPISVISKPLFVIGNMMVSISEWILKYLFNVRILENRDTFPRVDVEHFLRQSQQHVVENKDLNTELFENALSLAHVKIRGCLIPRREIEAAEINSPLADIRKAFMETNLSKLIIYEGDIDNIQGYVHQLDLFKNPASVKDMLHPILVVPETMSAIDLLSKFNKERKSIAWVVDEFGGTAGIVTIEDVLEEIFGEIKDEHDVEEFVEKQIAEKEYIFSGRLELDHLNEKYGFDFPEDESETLSGYIINHYETIPRLKERIIIDDYEFDVLNVTETRIEMVKMKLLS</sequence>
<dbReference type="GO" id="GO:0050660">
    <property type="term" value="F:flavin adenine dinucleotide binding"/>
    <property type="evidence" value="ECO:0007669"/>
    <property type="project" value="InterPro"/>
</dbReference>
<evidence type="ECO:0000256" key="7">
    <source>
        <dbReference type="PROSITE-ProRule" id="PRU00703"/>
    </source>
</evidence>
<dbReference type="InterPro" id="IPR016169">
    <property type="entry name" value="FAD-bd_PCMH_sub2"/>
</dbReference>
<dbReference type="InterPro" id="IPR002550">
    <property type="entry name" value="CNNM"/>
</dbReference>
<proteinExistence type="predicted"/>
<evidence type="ECO:0000256" key="3">
    <source>
        <dbReference type="ARBA" id="ARBA00022737"/>
    </source>
</evidence>
<dbReference type="Pfam" id="PF00571">
    <property type="entry name" value="CBS"/>
    <property type="match status" value="1"/>
</dbReference>
<dbReference type="Proteomes" id="UP000244450">
    <property type="component" value="Unassembled WGS sequence"/>
</dbReference>
<dbReference type="InterPro" id="IPR046342">
    <property type="entry name" value="CBS_dom_sf"/>
</dbReference>
<evidence type="ECO:0000256" key="8">
    <source>
        <dbReference type="PROSITE-ProRule" id="PRU01193"/>
    </source>
</evidence>
<keyword evidence="5 7" id="KW-0129">CBS domain</keyword>
<feature type="domain" description="CNNM transmembrane" evidence="11">
    <location>
        <begin position="1"/>
        <end position="203"/>
    </location>
</feature>
<comment type="caution">
    <text evidence="12">The sequence shown here is derived from an EMBL/GenBank/DDBJ whole genome shotgun (WGS) entry which is preliminary data.</text>
</comment>
<dbReference type="PANTHER" id="PTHR22777:SF17">
    <property type="entry name" value="UPF0053 PROTEIN SLL0260"/>
    <property type="match status" value="1"/>
</dbReference>
<dbReference type="OrthoDB" id="9798188at2"/>
<dbReference type="Gene3D" id="3.30.465.10">
    <property type="match status" value="1"/>
</dbReference>
<feature type="transmembrane region" description="Helical" evidence="9">
    <location>
        <begin position="99"/>
        <end position="120"/>
    </location>
</feature>
<dbReference type="SUPFAM" id="SSF54631">
    <property type="entry name" value="CBS-domain pair"/>
    <property type="match status" value="1"/>
</dbReference>
<organism evidence="12 13">
    <name type="scientific">Chitinophaga parva</name>
    <dbReference type="NCBI Taxonomy" id="2169414"/>
    <lineage>
        <taxon>Bacteria</taxon>
        <taxon>Pseudomonadati</taxon>
        <taxon>Bacteroidota</taxon>
        <taxon>Chitinophagia</taxon>
        <taxon>Chitinophagales</taxon>
        <taxon>Chitinophagaceae</taxon>
        <taxon>Chitinophaga</taxon>
    </lineage>
</organism>
<keyword evidence="2 8" id="KW-0812">Transmembrane</keyword>
<evidence type="ECO:0000313" key="13">
    <source>
        <dbReference type="Proteomes" id="UP000244450"/>
    </source>
</evidence>
<dbReference type="AlphaFoldDB" id="A0A2T7BKJ4"/>
<dbReference type="Pfam" id="PF01595">
    <property type="entry name" value="CNNM"/>
    <property type="match status" value="1"/>
</dbReference>
<evidence type="ECO:0000256" key="1">
    <source>
        <dbReference type="ARBA" id="ARBA00004141"/>
    </source>
</evidence>
<evidence type="ECO:0000256" key="4">
    <source>
        <dbReference type="ARBA" id="ARBA00022989"/>
    </source>
</evidence>
<accession>A0A2T7BKJ4</accession>
<evidence type="ECO:0000256" key="5">
    <source>
        <dbReference type="ARBA" id="ARBA00023122"/>
    </source>
</evidence>
<dbReference type="InterPro" id="IPR005170">
    <property type="entry name" value="Transptr-assoc_dom"/>
</dbReference>